<dbReference type="PRINTS" id="PR00326">
    <property type="entry name" value="GTP1OBG"/>
</dbReference>
<evidence type="ECO:0000259" key="1">
    <source>
        <dbReference type="PROSITE" id="PS51711"/>
    </source>
</evidence>
<name>A0A971M6F3_9BACT</name>
<evidence type="ECO:0000313" key="2">
    <source>
        <dbReference type="EMBL" id="NLW36006.1"/>
    </source>
</evidence>
<accession>A0A971M6F3</accession>
<dbReference type="PANTHER" id="PTHR43185:SF1">
    <property type="entry name" value="FE(2+) TRANSPORTER FEOB"/>
    <property type="match status" value="1"/>
</dbReference>
<protein>
    <submittedName>
        <fullName evidence="2">Ferrous iron transport protein B</fullName>
    </submittedName>
</protein>
<gene>
    <name evidence="2" type="ORF">GXY80_11080</name>
</gene>
<dbReference type="GO" id="GO:0015093">
    <property type="term" value="F:ferrous iron transmembrane transporter activity"/>
    <property type="evidence" value="ECO:0007669"/>
    <property type="project" value="TreeGrafter"/>
</dbReference>
<dbReference type="InterPro" id="IPR030389">
    <property type="entry name" value="G_FEOB_dom"/>
</dbReference>
<sequence length="87" mass="9628">MKSKLVVALAGNPNSGKTTIFNNLTGARQHVGNYPGVTVERKEGCRRHEDMEFKFVDLPGTYSLTAYSAEELVARNFIVDEKPDVVV</sequence>
<reference evidence="2" key="2">
    <citation type="submission" date="2020-01" db="EMBL/GenBank/DDBJ databases">
        <authorList>
            <person name="Campanaro S."/>
        </authorList>
    </citation>
    <scope>NUCLEOTIDE SEQUENCE</scope>
    <source>
        <strain evidence="2">AS06rmzACSIP_7</strain>
    </source>
</reference>
<organism evidence="2 3">
    <name type="scientific">Syntrophorhabdus aromaticivorans</name>
    <dbReference type="NCBI Taxonomy" id="328301"/>
    <lineage>
        <taxon>Bacteria</taxon>
        <taxon>Pseudomonadati</taxon>
        <taxon>Thermodesulfobacteriota</taxon>
        <taxon>Syntrophorhabdia</taxon>
        <taxon>Syntrophorhabdales</taxon>
        <taxon>Syntrophorhabdaceae</taxon>
        <taxon>Syntrophorhabdus</taxon>
    </lineage>
</organism>
<dbReference type="InterPro" id="IPR050860">
    <property type="entry name" value="FeoB_GTPase"/>
</dbReference>
<evidence type="ECO:0000313" key="3">
    <source>
        <dbReference type="Proteomes" id="UP000777265"/>
    </source>
</evidence>
<dbReference type="InterPro" id="IPR027417">
    <property type="entry name" value="P-loop_NTPase"/>
</dbReference>
<dbReference type="Pfam" id="PF02421">
    <property type="entry name" value="FeoB_N"/>
    <property type="match status" value="1"/>
</dbReference>
<feature type="domain" description="FeoB-type G" evidence="1">
    <location>
        <begin position="4"/>
        <end position="87"/>
    </location>
</feature>
<dbReference type="PROSITE" id="PS51711">
    <property type="entry name" value="G_FEOB"/>
    <property type="match status" value="1"/>
</dbReference>
<dbReference type="GO" id="GO:0005886">
    <property type="term" value="C:plasma membrane"/>
    <property type="evidence" value="ECO:0007669"/>
    <property type="project" value="TreeGrafter"/>
</dbReference>
<dbReference type="GO" id="GO:0005525">
    <property type="term" value="F:GTP binding"/>
    <property type="evidence" value="ECO:0007669"/>
    <property type="project" value="InterPro"/>
</dbReference>
<dbReference type="AlphaFoldDB" id="A0A971M6F3"/>
<dbReference type="PANTHER" id="PTHR43185">
    <property type="entry name" value="FERROUS IRON TRANSPORT PROTEIN B"/>
    <property type="match status" value="1"/>
</dbReference>
<feature type="non-terminal residue" evidence="2">
    <location>
        <position position="87"/>
    </location>
</feature>
<dbReference type="EMBL" id="JAAYEE010000202">
    <property type="protein sequence ID" value="NLW36006.1"/>
    <property type="molecule type" value="Genomic_DNA"/>
</dbReference>
<dbReference type="InterPro" id="IPR006073">
    <property type="entry name" value="GTP-bd"/>
</dbReference>
<proteinExistence type="predicted"/>
<reference evidence="2" key="1">
    <citation type="journal article" date="2020" name="Biotechnol. Biofuels">
        <title>New insights from the biogas microbiome by comprehensive genome-resolved metagenomics of nearly 1600 species originating from multiple anaerobic digesters.</title>
        <authorList>
            <person name="Campanaro S."/>
            <person name="Treu L."/>
            <person name="Rodriguez-R L.M."/>
            <person name="Kovalovszki A."/>
            <person name="Ziels R.M."/>
            <person name="Maus I."/>
            <person name="Zhu X."/>
            <person name="Kougias P.G."/>
            <person name="Basile A."/>
            <person name="Luo G."/>
            <person name="Schluter A."/>
            <person name="Konstantinidis K.T."/>
            <person name="Angelidaki I."/>
        </authorList>
    </citation>
    <scope>NUCLEOTIDE SEQUENCE</scope>
    <source>
        <strain evidence="2">AS06rmzACSIP_7</strain>
    </source>
</reference>
<dbReference type="Proteomes" id="UP000777265">
    <property type="component" value="Unassembled WGS sequence"/>
</dbReference>
<dbReference type="SUPFAM" id="SSF52540">
    <property type="entry name" value="P-loop containing nucleoside triphosphate hydrolases"/>
    <property type="match status" value="1"/>
</dbReference>
<dbReference type="Gene3D" id="3.40.50.300">
    <property type="entry name" value="P-loop containing nucleotide triphosphate hydrolases"/>
    <property type="match status" value="1"/>
</dbReference>
<comment type="caution">
    <text evidence="2">The sequence shown here is derived from an EMBL/GenBank/DDBJ whole genome shotgun (WGS) entry which is preliminary data.</text>
</comment>